<dbReference type="PANTHER" id="PTHR33619">
    <property type="entry name" value="POLYSACCHARIDE EXPORT PROTEIN GFCE-RELATED"/>
    <property type="match status" value="1"/>
</dbReference>
<gene>
    <name evidence="18" type="ORF">SAE01_29570</name>
</gene>
<name>A0A512BES0_9BACT</name>
<keyword evidence="14" id="KW-0449">Lipoprotein</keyword>
<dbReference type="AlphaFoldDB" id="A0A512BES0"/>
<evidence type="ECO:0000256" key="13">
    <source>
        <dbReference type="ARBA" id="ARBA00023237"/>
    </source>
</evidence>
<keyword evidence="7" id="KW-0732">Signal</keyword>
<evidence type="ECO:0000256" key="10">
    <source>
        <dbReference type="ARBA" id="ARBA00023114"/>
    </source>
</evidence>
<keyword evidence="10" id="KW-0626">Porin</keyword>
<dbReference type="InterPro" id="IPR003715">
    <property type="entry name" value="Poly_export_N"/>
</dbReference>
<keyword evidence="5" id="KW-0762">Sugar transport</keyword>
<evidence type="ECO:0000256" key="15">
    <source>
        <dbReference type="SAM" id="Phobius"/>
    </source>
</evidence>
<dbReference type="Proteomes" id="UP000321513">
    <property type="component" value="Unassembled WGS sequence"/>
</dbReference>
<evidence type="ECO:0000256" key="4">
    <source>
        <dbReference type="ARBA" id="ARBA00022452"/>
    </source>
</evidence>
<evidence type="ECO:0000256" key="6">
    <source>
        <dbReference type="ARBA" id="ARBA00022692"/>
    </source>
</evidence>
<evidence type="ECO:0000259" key="17">
    <source>
        <dbReference type="Pfam" id="PF22461"/>
    </source>
</evidence>
<protein>
    <submittedName>
        <fullName evidence="18">Polysaccharide export protein, BexD/CtrA/VexA family</fullName>
    </submittedName>
</protein>
<evidence type="ECO:0000256" key="9">
    <source>
        <dbReference type="ARBA" id="ARBA00023065"/>
    </source>
</evidence>
<dbReference type="RefSeq" id="WP_147204577.1">
    <property type="nucleotide sequence ID" value="NZ_BJYT01000011.1"/>
</dbReference>
<feature type="transmembrane region" description="Helical" evidence="15">
    <location>
        <begin position="259"/>
        <end position="279"/>
    </location>
</feature>
<dbReference type="Pfam" id="PF02563">
    <property type="entry name" value="Poly_export"/>
    <property type="match status" value="1"/>
</dbReference>
<organism evidence="18 19">
    <name type="scientific">Segetibacter aerophilus</name>
    <dbReference type="NCBI Taxonomy" id="670293"/>
    <lineage>
        <taxon>Bacteria</taxon>
        <taxon>Pseudomonadati</taxon>
        <taxon>Bacteroidota</taxon>
        <taxon>Chitinophagia</taxon>
        <taxon>Chitinophagales</taxon>
        <taxon>Chitinophagaceae</taxon>
        <taxon>Segetibacter</taxon>
    </lineage>
</organism>
<evidence type="ECO:0000313" key="19">
    <source>
        <dbReference type="Proteomes" id="UP000321513"/>
    </source>
</evidence>
<dbReference type="OrthoDB" id="662756at2"/>
<keyword evidence="19" id="KW-1185">Reference proteome</keyword>
<keyword evidence="12" id="KW-0564">Palmitate</keyword>
<evidence type="ECO:0000256" key="11">
    <source>
        <dbReference type="ARBA" id="ARBA00023136"/>
    </source>
</evidence>
<keyword evidence="15" id="KW-1133">Transmembrane helix</keyword>
<dbReference type="PROSITE" id="PS51257">
    <property type="entry name" value="PROKAR_LIPOPROTEIN"/>
    <property type="match status" value="1"/>
</dbReference>
<keyword evidence="3" id="KW-0813">Transport</keyword>
<dbReference type="PANTHER" id="PTHR33619:SF3">
    <property type="entry name" value="POLYSACCHARIDE EXPORT PROTEIN GFCE-RELATED"/>
    <property type="match status" value="1"/>
</dbReference>
<feature type="domain" description="Polysaccharide export protein N-terminal" evidence="16">
    <location>
        <begin position="49"/>
        <end position="155"/>
    </location>
</feature>
<comment type="similarity">
    <text evidence="2">Belongs to the BexD/CtrA/VexA family.</text>
</comment>
<dbReference type="Gene3D" id="3.10.560.10">
    <property type="entry name" value="Outer membrane lipoprotein wza domain like"/>
    <property type="match status" value="1"/>
</dbReference>
<dbReference type="GO" id="GO:0006811">
    <property type="term" value="P:monoatomic ion transport"/>
    <property type="evidence" value="ECO:0007669"/>
    <property type="project" value="UniProtKB-KW"/>
</dbReference>
<evidence type="ECO:0000256" key="3">
    <source>
        <dbReference type="ARBA" id="ARBA00022448"/>
    </source>
</evidence>
<comment type="subcellular location">
    <subcellularLocation>
        <location evidence="1">Cell outer membrane</location>
        <topology evidence="1">Multi-pass membrane protein</topology>
    </subcellularLocation>
</comment>
<evidence type="ECO:0000259" key="16">
    <source>
        <dbReference type="Pfam" id="PF02563"/>
    </source>
</evidence>
<keyword evidence="4" id="KW-1134">Transmembrane beta strand</keyword>
<dbReference type="GO" id="GO:0046930">
    <property type="term" value="C:pore complex"/>
    <property type="evidence" value="ECO:0007669"/>
    <property type="project" value="UniProtKB-KW"/>
</dbReference>
<keyword evidence="8" id="KW-0625">Polysaccharide transport</keyword>
<keyword evidence="6 15" id="KW-0812">Transmembrane</keyword>
<proteinExistence type="inferred from homology"/>
<evidence type="ECO:0000256" key="2">
    <source>
        <dbReference type="ARBA" id="ARBA00009450"/>
    </source>
</evidence>
<comment type="caution">
    <text evidence="18">The sequence shown here is derived from an EMBL/GenBank/DDBJ whole genome shotgun (WGS) entry which is preliminary data.</text>
</comment>
<keyword evidence="13" id="KW-0998">Cell outer membrane</keyword>
<evidence type="ECO:0000256" key="1">
    <source>
        <dbReference type="ARBA" id="ARBA00004571"/>
    </source>
</evidence>
<dbReference type="GO" id="GO:0015159">
    <property type="term" value="F:polysaccharide transmembrane transporter activity"/>
    <property type="evidence" value="ECO:0007669"/>
    <property type="project" value="InterPro"/>
</dbReference>
<dbReference type="GO" id="GO:0015288">
    <property type="term" value="F:porin activity"/>
    <property type="evidence" value="ECO:0007669"/>
    <property type="project" value="UniProtKB-KW"/>
</dbReference>
<evidence type="ECO:0000256" key="5">
    <source>
        <dbReference type="ARBA" id="ARBA00022597"/>
    </source>
</evidence>
<evidence type="ECO:0000256" key="12">
    <source>
        <dbReference type="ARBA" id="ARBA00023139"/>
    </source>
</evidence>
<feature type="domain" description="SLBB" evidence="17">
    <location>
        <begin position="161"/>
        <end position="239"/>
    </location>
</feature>
<reference evidence="18 19" key="1">
    <citation type="submission" date="2019-07" db="EMBL/GenBank/DDBJ databases">
        <title>Whole genome shotgun sequence of Segetibacter aerophilus NBRC 106135.</title>
        <authorList>
            <person name="Hosoyama A."/>
            <person name="Uohara A."/>
            <person name="Ohji S."/>
            <person name="Ichikawa N."/>
        </authorList>
    </citation>
    <scope>NUCLEOTIDE SEQUENCE [LARGE SCALE GENOMIC DNA]</scope>
    <source>
        <strain evidence="18 19">NBRC 106135</strain>
    </source>
</reference>
<dbReference type="InterPro" id="IPR049712">
    <property type="entry name" value="Poly_export"/>
</dbReference>
<evidence type="ECO:0000313" key="18">
    <source>
        <dbReference type="EMBL" id="GEO10461.1"/>
    </source>
</evidence>
<evidence type="ECO:0000256" key="8">
    <source>
        <dbReference type="ARBA" id="ARBA00023047"/>
    </source>
</evidence>
<dbReference type="EMBL" id="BJYT01000011">
    <property type="protein sequence ID" value="GEO10461.1"/>
    <property type="molecule type" value="Genomic_DNA"/>
</dbReference>
<keyword evidence="11 15" id="KW-0472">Membrane</keyword>
<dbReference type="GO" id="GO:0009279">
    <property type="term" value="C:cell outer membrane"/>
    <property type="evidence" value="ECO:0007669"/>
    <property type="project" value="UniProtKB-SubCell"/>
</dbReference>
<dbReference type="InterPro" id="IPR054765">
    <property type="entry name" value="SLBB_dom"/>
</dbReference>
<keyword evidence="9" id="KW-0406">Ion transport</keyword>
<sequence>MILKKEHSSFVFLAALSSSLIIFLSSCSTTKSNAEYLYFQGAEDNVAVQQKETIIQPRDLLSIQVYSKTLNQEQAAIFNIFSSSSSLAPSTASAGASSTSGNAGASQGYEVSAFGNIEMPVIGTVKAAGLTKDQLQALLVEKISNYVKSPSIVVRFSNYSINILGEVRSPGSKRFTVDKVTLIDAISAAGDLTEFGKRENVMVIREQGGKKYYNTVDIRSKNLFSSPVYVLQPNDIVYVSPNNKRLKTLNADVETQRKISVYLSYVGIAISLISVFIYLRR</sequence>
<dbReference type="Pfam" id="PF22461">
    <property type="entry name" value="SLBB_2"/>
    <property type="match status" value="1"/>
</dbReference>
<evidence type="ECO:0000256" key="7">
    <source>
        <dbReference type="ARBA" id="ARBA00022729"/>
    </source>
</evidence>
<evidence type="ECO:0000256" key="14">
    <source>
        <dbReference type="ARBA" id="ARBA00023288"/>
    </source>
</evidence>
<accession>A0A512BES0</accession>